<sequence length="442" mass="51785">MPKQTRKQSIKGKSAISVPVNSTKLRPMVQCYCKKCNGDLVETRTRNVHEAEEYRLQESIERLKRDREKKKNKYKIHNLRSSKSISECDHVEFLNYTLRNQREPCETELLKRVPVVNGYIWKPKMIYPLPCLKTQLSIMYQRPGFDELLKKWTNQDVTGLMSDIYDGEIWKNFPSQLDAPESKFFTAGTADSHLGIMINLDWFQPFESSIYSCRMIYGVICNLSCDIRFKKENMLILGLLPEPHEPIVNELLEFNDIPAERKLCGHISVLAGCHRCYKRASSKNGERANFGGFEDMPNWFKMRDPEEHRHNAILWKYKLTKEDRKQHVRATYVRHLIVDSMHCLFLGIVHWIVKKIWIDGGKLTKSHLKIMESHDPDQKILANFVRAGYLLVAQLIENIYGPEMITPNIHLSLHISECCRDYGPLYSFWYYSFERMNGLLGK</sequence>
<gene>
    <name evidence="2" type="ORF">RhiirA5_389857</name>
</gene>
<dbReference type="EMBL" id="LLXJ01000654">
    <property type="protein sequence ID" value="PKC07317.1"/>
    <property type="molecule type" value="Genomic_DNA"/>
</dbReference>
<proteinExistence type="predicted"/>
<evidence type="ECO:0000313" key="3">
    <source>
        <dbReference type="Proteomes" id="UP000232722"/>
    </source>
</evidence>
<name>A0A2N0PKJ9_9GLOM</name>
<dbReference type="PANTHER" id="PTHR46579:SF2">
    <property type="entry name" value="C2H2-TYPE DOMAIN-CONTAINING PROTEIN"/>
    <property type="match status" value="1"/>
</dbReference>
<keyword evidence="1" id="KW-0175">Coiled coil</keyword>
<evidence type="ECO:0000313" key="2">
    <source>
        <dbReference type="EMBL" id="PKC07317.1"/>
    </source>
</evidence>
<evidence type="ECO:0008006" key="4">
    <source>
        <dbReference type="Google" id="ProtNLM"/>
    </source>
</evidence>
<reference evidence="2 3" key="2">
    <citation type="submission" date="2017-09" db="EMBL/GenBank/DDBJ databases">
        <title>Extensive intraspecific genome diversity in a model arbuscular mycorrhizal fungus.</title>
        <authorList>
            <person name="Chen E.C."/>
            <person name="Morin E."/>
            <person name="Beaudet D."/>
            <person name="Noel J."/>
            <person name="Ndikumana S."/>
            <person name="Charron P."/>
            <person name="St-Onge C."/>
            <person name="Giorgi J."/>
            <person name="Grigoriev I.V."/>
            <person name="Roux C."/>
            <person name="Martin F.M."/>
            <person name="Corradi N."/>
        </authorList>
    </citation>
    <scope>NUCLEOTIDE SEQUENCE [LARGE SCALE GENOMIC DNA]</scope>
    <source>
        <strain evidence="2 3">A5</strain>
    </source>
</reference>
<dbReference type="VEuPathDB" id="FungiDB:RhiirA1_402464"/>
<dbReference type="VEuPathDB" id="FungiDB:FUN_019554"/>
<feature type="coiled-coil region" evidence="1">
    <location>
        <begin position="53"/>
        <end position="80"/>
    </location>
</feature>
<protein>
    <recommendedName>
        <fullName evidence="4">Transposase domain-containing protein</fullName>
    </recommendedName>
</protein>
<dbReference type="Proteomes" id="UP000232722">
    <property type="component" value="Unassembled WGS sequence"/>
</dbReference>
<dbReference type="VEuPathDB" id="FungiDB:RhiirFUN_024117"/>
<comment type="caution">
    <text evidence="2">The sequence shown here is derived from an EMBL/GenBank/DDBJ whole genome shotgun (WGS) entry which is preliminary data.</text>
</comment>
<dbReference type="VEuPathDB" id="FungiDB:RhiirA1_391140"/>
<reference evidence="2 3" key="1">
    <citation type="submission" date="2016-04" db="EMBL/GenBank/DDBJ databases">
        <title>Genome analyses suggest a sexual origin of heterokaryosis in a supposedly ancient asexual fungus.</title>
        <authorList>
            <person name="Ropars J."/>
            <person name="Sedzielewska K."/>
            <person name="Noel J."/>
            <person name="Charron P."/>
            <person name="Farinelli L."/>
            <person name="Marton T."/>
            <person name="Kruger M."/>
            <person name="Pelin A."/>
            <person name="Brachmann A."/>
            <person name="Corradi N."/>
        </authorList>
    </citation>
    <scope>NUCLEOTIDE SEQUENCE [LARGE SCALE GENOMIC DNA]</scope>
    <source>
        <strain evidence="2 3">A5</strain>
    </source>
</reference>
<dbReference type="PANTHER" id="PTHR46579">
    <property type="entry name" value="F5/8 TYPE C DOMAIN-CONTAINING PROTEIN-RELATED"/>
    <property type="match status" value="1"/>
</dbReference>
<dbReference type="AlphaFoldDB" id="A0A2N0PKJ9"/>
<evidence type="ECO:0000256" key="1">
    <source>
        <dbReference type="SAM" id="Coils"/>
    </source>
</evidence>
<accession>A0A2N0PKJ9</accession>
<organism evidence="2 3">
    <name type="scientific">Rhizophagus irregularis</name>
    <dbReference type="NCBI Taxonomy" id="588596"/>
    <lineage>
        <taxon>Eukaryota</taxon>
        <taxon>Fungi</taxon>
        <taxon>Fungi incertae sedis</taxon>
        <taxon>Mucoromycota</taxon>
        <taxon>Glomeromycotina</taxon>
        <taxon>Glomeromycetes</taxon>
        <taxon>Glomerales</taxon>
        <taxon>Glomeraceae</taxon>
        <taxon>Rhizophagus</taxon>
    </lineage>
</organism>